<protein>
    <submittedName>
        <fullName evidence="1">Uncharacterized protein</fullName>
    </submittedName>
</protein>
<reference evidence="1" key="1">
    <citation type="submission" date="2009-10" db="EMBL/GenBank/DDBJ databases">
        <title>Diversity of trophic interactions inside an arsenic-rich microbial ecosystem.</title>
        <authorList>
            <person name="Bertin P.N."/>
            <person name="Heinrich-Salmeron A."/>
            <person name="Pelletier E."/>
            <person name="Goulhen-Chollet F."/>
            <person name="Arsene-Ploetze F."/>
            <person name="Gallien S."/>
            <person name="Calteau A."/>
            <person name="Vallenet D."/>
            <person name="Casiot C."/>
            <person name="Chane-Woon-Ming B."/>
            <person name="Giloteaux L."/>
            <person name="Barakat M."/>
            <person name="Bonnefoy V."/>
            <person name="Bruneel O."/>
            <person name="Chandler M."/>
            <person name="Cleiss J."/>
            <person name="Duran R."/>
            <person name="Elbaz-Poulichet F."/>
            <person name="Fonknechten N."/>
            <person name="Lauga B."/>
            <person name="Mornico D."/>
            <person name="Ortet P."/>
            <person name="Schaeffer C."/>
            <person name="Siguier P."/>
            <person name="Alexander Thil Smith A."/>
            <person name="Van Dorsselaer A."/>
            <person name="Weissenbach J."/>
            <person name="Medigue C."/>
            <person name="Le Paslier D."/>
        </authorList>
    </citation>
    <scope>NUCLEOTIDE SEQUENCE</scope>
</reference>
<dbReference type="EMBL" id="CABQ01000087">
    <property type="protein sequence ID" value="CBI07351.1"/>
    <property type="molecule type" value="Genomic_DNA"/>
</dbReference>
<gene>
    <name evidence="1" type="ORF">CARN6_0683</name>
</gene>
<organism evidence="1">
    <name type="scientific">mine drainage metagenome</name>
    <dbReference type="NCBI Taxonomy" id="410659"/>
    <lineage>
        <taxon>unclassified sequences</taxon>
        <taxon>metagenomes</taxon>
        <taxon>ecological metagenomes</taxon>
    </lineage>
</organism>
<dbReference type="AlphaFoldDB" id="E6QJD5"/>
<accession>E6QJD5</accession>
<proteinExistence type="predicted"/>
<name>E6QJD5_9ZZZZ</name>
<comment type="caution">
    <text evidence="1">The sequence shown here is derived from an EMBL/GenBank/DDBJ whole genome shotgun (WGS) entry which is preliminary data.</text>
</comment>
<evidence type="ECO:0000313" key="1">
    <source>
        <dbReference type="EMBL" id="CBI07351.1"/>
    </source>
</evidence>
<sequence>MPIQIFPSCGSFARKNIQLRGKEFLLRNQGDERQDRRLSLKNHLGFVTCFTSTSSGLQPG</sequence>